<accession>A0A0F9VQH4</accession>
<dbReference type="Gene3D" id="1.20.5.50">
    <property type="match status" value="1"/>
</dbReference>
<dbReference type="InterPro" id="IPR007838">
    <property type="entry name" value="Cell_div_ZapA-like"/>
</dbReference>
<dbReference type="GO" id="GO:0000917">
    <property type="term" value="P:division septum assembly"/>
    <property type="evidence" value="ECO:0007669"/>
    <property type="project" value="UniProtKB-KW"/>
</dbReference>
<evidence type="ECO:0000256" key="8">
    <source>
        <dbReference type="ARBA" id="ARBA00026068"/>
    </source>
</evidence>
<keyword evidence="4" id="KW-0132">Cell division</keyword>
<evidence type="ECO:0000256" key="4">
    <source>
        <dbReference type="ARBA" id="ARBA00022618"/>
    </source>
</evidence>
<organism evidence="10">
    <name type="scientific">marine sediment metagenome</name>
    <dbReference type="NCBI Taxonomy" id="412755"/>
    <lineage>
        <taxon>unclassified sequences</taxon>
        <taxon>metagenomes</taxon>
        <taxon>ecological metagenomes</taxon>
    </lineage>
</organism>
<name>A0A0F9VQH4_9ZZZZ</name>
<reference evidence="10" key="1">
    <citation type="journal article" date="2015" name="Nature">
        <title>Complex archaea that bridge the gap between prokaryotes and eukaryotes.</title>
        <authorList>
            <person name="Spang A."/>
            <person name="Saw J.H."/>
            <person name="Jorgensen S.L."/>
            <person name="Zaremba-Niedzwiedzka K."/>
            <person name="Martijn J."/>
            <person name="Lind A.E."/>
            <person name="van Eijk R."/>
            <person name="Schleper C."/>
            <person name="Guy L."/>
            <person name="Ettema T.J."/>
        </authorList>
    </citation>
    <scope>NUCLEOTIDE SEQUENCE</scope>
</reference>
<keyword evidence="3" id="KW-0963">Cytoplasm</keyword>
<dbReference type="Pfam" id="PF05164">
    <property type="entry name" value="ZapA"/>
    <property type="match status" value="1"/>
</dbReference>
<dbReference type="AlphaFoldDB" id="A0A0F9VQH4"/>
<evidence type="ECO:0000256" key="7">
    <source>
        <dbReference type="ARBA" id="ARBA00024910"/>
    </source>
</evidence>
<keyword evidence="6" id="KW-0131">Cell cycle</keyword>
<evidence type="ECO:0000313" key="10">
    <source>
        <dbReference type="EMBL" id="KKO02198.1"/>
    </source>
</evidence>
<dbReference type="GO" id="GO:0030428">
    <property type="term" value="C:cell septum"/>
    <property type="evidence" value="ECO:0007669"/>
    <property type="project" value="TreeGrafter"/>
</dbReference>
<comment type="function">
    <text evidence="7">Activator of cell division through the inhibition of FtsZ GTPase activity, therefore promoting FtsZ assembly into bundles of protofilaments necessary for the formation of the division Z ring. It is recruited early at mid-cell but it is not essential for cell division.</text>
</comment>
<dbReference type="EMBL" id="LAZR01000032">
    <property type="protein sequence ID" value="KKO02198.1"/>
    <property type="molecule type" value="Genomic_DNA"/>
</dbReference>
<dbReference type="GO" id="GO:0005829">
    <property type="term" value="C:cytosol"/>
    <property type="evidence" value="ECO:0007669"/>
    <property type="project" value="TreeGrafter"/>
</dbReference>
<evidence type="ECO:0000256" key="6">
    <source>
        <dbReference type="ARBA" id="ARBA00023306"/>
    </source>
</evidence>
<dbReference type="SUPFAM" id="SSF102829">
    <property type="entry name" value="Cell division protein ZapA-like"/>
    <property type="match status" value="1"/>
</dbReference>
<evidence type="ECO:0000256" key="1">
    <source>
        <dbReference type="ARBA" id="ARBA00004496"/>
    </source>
</evidence>
<dbReference type="PANTHER" id="PTHR34981">
    <property type="entry name" value="CELL DIVISION PROTEIN ZAPA"/>
    <property type="match status" value="1"/>
</dbReference>
<sequence>MSQPLTVILHILDKEYRISCPPEERNNLEQAARHLDNKMRDIRNSGKVIGVDRIAVMAALNISHEMLTGSHKQDVALNDQQRQISDLVSRLDQALTRHQN</sequence>
<keyword evidence="5" id="KW-0717">Septation</keyword>
<proteinExistence type="predicted"/>
<evidence type="ECO:0000256" key="9">
    <source>
        <dbReference type="ARBA" id="ARBA00033158"/>
    </source>
</evidence>
<gene>
    <name evidence="10" type="ORF">LCGC14_0110630</name>
</gene>
<evidence type="ECO:0000256" key="2">
    <source>
        <dbReference type="ARBA" id="ARBA00015195"/>
    </source>
</evidence>
<dbReference type="GO" id="GO:0000921">
    <property type="term" value="P:septin ring assembly"/>
    <property type="evidence" value="ECO:0007669"/>
    <property type="project" value="TreeGrafter"/>
</dbReference>
<evidence type="ECO:0000256" key="5">
    <source>
        <dbReference type="ARBA" id="ARBA00023210"/>
    </source>
</evidence>
<comment type="subcellular location">
    <subcellularLocation>
        <location evidence="1">Cytoplasm</location>
    </subcellularLocation>
</comment>
<dbReference type="InterPro" id="IPR036192">
    <property type="entry name" value="Cell_div_ZapA-like_sf"/>
</dbReference>
<dbReference type="Gene3D" id="3.30.160.880">
    <property type="entry name" value="Cell division protein ZapA protomer, N-terminal domain"/>
    <property type="match status" value="1"/>
</dbReference>
<comment type="caution">
    <text evidence="10">The sequence shown here is derived from an EMBL/GenBank/DDBJ whole genome shotgun (WGS) entry which is preliminary data.</text>
</comment>
<evidence type="ECO:0000256" key="3">
    <source>
        <dbReference type="ARBA" id="ARBA00022490"/>
    </source>
</evidence>
<dbReference type="GO" id="GO:0032153">
    <property type="term" value="C:cell division site"/>
    <property type="evidence" value="ECO:0007669"/>
    <property type="project" value="TreeGrafter"/>
</dbReference>
<dbReference type="GO" id="GO:0043093">
    <property type="term" value="P:FtsZ-dependent cytokinesis"/>
    <property type="evidence" value="ECO:0007669"/>
    <property type="project" value="TreeGrafter"/>
</dbReference>
<protein>
    <recommendedName>
        <fullName evidence="2">Cell division protein ZapA</fullName>
    </recommendedName>
    <alternativeName>
        <fullName evidence="9">Z ring-associated protein ZapA</fullName>
    </alternativeName>
</protein>
<dbReference type="InterPro" id="IPR042233">
    <property type="entry name" value="Cell_div_ZapA_N"/>
</dbReference>
<comment type="subunit">
    <text evidence="8">Homodimer. Interacts with FtsZ.</text>
</comment>
<dbReference type="PANTHER" id="PTHR34981:SF1">
    <property type="entry name" value="CELL DIVISION PROTEIN ZAPA"/>
    <property type="match status" value="1"/>
</dbReference>